<evidence type="ECO:0000256" key="4">
    <source>
        <dbReference type="ARBA" id="ARBA00022691"/>
    </source>
</evidence>
<evidence type="ECO:0000256" key="3">
    <source>
        <dbReference type="ARBA" id="ARBA00022679"/>
    </source>
</evidence>
<organism evidence="7 8">
    <name type="scientific">Ferrimonas sediminum</name>
    <dbReference type="NCBI Taxonomy" id="718193"/>
    <lineage>
        <taxon>Bacteria</taxon>
        <taxon>Pseudomonadati</taxon>
        <taxon>Pseudomonadota</taxon>
        <taxon>Gammaproteobacteria</taxon>
        <taxon>Alteromonadales</taxon>
        <taxon>Ferrimonadaceae</taxon>
        <taxon>Ferrimonas</taxon>
    </lineage>
</organism>
<dbReference type="GO" id="GO:0008168">
    <property type="term" value="F:methyltransferase activity"/>
    <property type="evidence" value="ECO:0007669"/>
    <property type="project" value="UniProtKB-KW"/>
</dbReference>
<dbReference type="AlphaFoldDB" id="A0A1G8VK55"/>
<dbReference type="Proteomes" id="UP000199527">
    <property type="component" value="Unassembled WGS sequence"/>
</dbReference>
<dbReference type="RefSeq" id="WP_090365968.1">
    <property type="nucleotide sequence ID" value="NZ_FNEM01000011.1"/>
</dbReference>
<proteinExistence type="inferred from homology"/>
<dbReference type="GO" id="GO:0008610">
    <property type="term" value="P:lipid biosynthetic process"/>
    <property type="evidence" value="ECO:0007669"/>
    <property type="project" value="InterPro"/>
</dbReference>
<dbReference type="InterPro" id="IPR029063">
    <property type="entry name" value="SAM-dependent_MTases_sf"/>
</dbReference>
<keyword evidence="3" id="KW-0808">Transferase</keyword>
<accession>A0A1G8VK55</accession>
<dbReference type="EMBL" id="FNEM01000011">
    <property type="protein sequence ID" value="SDJ66339.1"/>
    <property type="molecule type" value="Genomic_DNA"/>
</dbReference>
<dbReference type="GO" id="GO:0032259">
    <property type="term" value="P:methylation"/>
    <property type="evidence" value="ECO:0007669"/>
    <property type="project" value="UniProtKB-KW"/>
</dbReference>
<keyword evidence="4" id="KW-0949">S-adenosyl-L-methionine</keyword>
<reference evidence="8" key="1">
    <citation type="submission" date="2016-10" db="EMBL/GenBank/DDBJ databases">
        <authorList>
            <person name="Varghese N."/>
            <person name="Submissions S."/>
        </authorList>
    </citation>
    <scope>NUCLEOTIDE SEQUENCE [LARGE SCALE GENOMIC DNA]</scope>
    <source>
        <strain evidence="8">DSM 23317</strain>
    </source>
</reference>
<keyword evidence="5" id="KW-0443">Lipid metabolism</keyword>
<feature type="active site" evidence="6">
    <location>
        <position position="384"/>
    </location>
</feature>
<dbReference type="PANTHER" id="PTHR43667:SF2">
    <property type="entry name" value="FATTY ACID C-METHYL TRANSFERASE"/>
    <property type="match status" value="1"/>
</dbReference>
<dbReference type="Pfam" id="PF02353">
    <property type="entry name" value="CMAS"/>
    <property type="match status" value="1"/>
</dbReference>
<evidence type="ECO:0000256" key="2">
    <source>
        <dbReference type="ARBA" id="ARBA00022603"/>
    </source>
</evidence>
<dbReference type="OrthoDB" id="9782855at2"/>
<evidence type="ECO:0000256" key="1">
    <source>
        <dbReference type="ARBA" id="ARBA00010815"/>
    </source>
</evidence>
<dbReference type="SUPFAM" id="SSF53335">
    <property type="entry name" value="S-adenosyl-L-methionine-dependent methyltransferases"/>
    <property type="match status" value="1"/>
</dbReference>
<dbReference type="PIRSF" id="PIRSF003085">
    <property type="entry name" value="CMAS"/>
    <property type="match status" value="1"/>
</dbReference>
<dbReference type="InterPro" id="IPR050723">
    <property type="entry name" value="CFA/CMAS"/>
</dbReference>
<keyword evidence="2" id="KW-0489">Methyltransferase</keyword>
<evidence type="ECO:0000313" key="7">
    <source>
        <dbReference type="EMBL" id="SDJ66339.1"/>
    </source>
</evidence>
<dbReference type="InterPro" id="IPR003333">
    <property type="entry name" value="CMAS"/>
</dbReference>
<evidence type="ECO:0000256" key="5">
    <source>
        <dbReference type="ARBA" id="ARBA00023098"/>
    </source>
</evidence>
<gene>
    <name evidence="7" type="ORF">SAMN04488540_11171</name>
</gene>
<sequence length="409" mass="47047">MDKTLTRVSPNWLDTTAKRTLFALLPRLRGGCLVIQDQQEHQFGDANSPLKGVIRIHHPRAYRQILLGGSIGAGEGFIQGHWSSPDLVAVVQVMARNLKVLEALESRLSWITKVSNLLTHRRNHNSKAGSKRNIVAHYDLGNDLYQTFLDKQMVYSSAIYPHDGASLEQAQTHKLELICQRLQLKPGETLLEIGTGWGALAIHAARHYQVQVTTTTISDAQYEYARQRVEQEGLSERITLLKQDYRELQGRYDKLVSIEMIEAVGHEYLSTFFSTCRARLHEHGRMLIQAITINDQRYDAYRRGVDFIQRYIFPGGCLPSIERLSRHIATDTDMVISALHDIGQDYGRTLKHWHQRFNQSLPQIRNLGYQEDFIRMWQFYLGYCEGAFYERSISTVHLVANRPLYRGRP</sequence>
<dbReference type="PANTHER" id="PTHR43667">
    <property type="entry name" value="CYCLOPROPANE-FATTY-ACYL-PHOSPHOLIPID SYNTHASE"/>
    <property type="match status" value="1"/>
</dbReference>
<keyword evidence="8" id="KW-1185">Reference proteome</keyword>
<dbReference type="CDD" id="cd02440">
    <property type="entry name" value="AdoMet_MTases"/>
    <property type="match status" value="1"/>
</dbReference>
<comment type="similarity">
    <text evidence="1">Belongs to the CFA/CMAS family.</text>
</comment>
<name>A0A1G8VK55_9GAMM</name>
<evidence type="ECO:0000313" key="8">
    <source>
        <dbReference type="Proteomes" id="UP000199527"/>
    </source>
</evidence>
<evidence type="ECO:0000256" key="6">
    <source>
        <dbReference type="PIRSR" id="PIRSR003085-1"/>
    </source>
</evidence>
<protein>
    <submittedName>
        <fullName evidence="7">Cyclopropane-fatty-acyl-phospholipid synthase</fullName>
    </submittedName>
</protein>
<dbReference type="Gene3D" id="3.40.50.150">
    <property type="entry name" value="Vaccinia Virus protein VP39"/>
    <property type="match status" value="1"/>
</dbReference>